<dbReference type="CDD" id="cd06661">
    <property type="entry name" value="GGCT_like"/>
    <property type="match status" value="1"/>
</dbReference>
<proteinExistence type="predicted"/>
<feature type="domain" description="Gamma-glutamylcyclotransferase AIG2-like" evidence="1">
    <location>
        <begin position="6"/>
        <end position="130"/>
    </location>
</feature>
<organism evidence="2 3">
    <name type="scientific">Algibacter luteus</name>
    <dbReference type="NCBI Taxonomy" id="1178825"/>
    <lineage>
        <taxon>Bacteria</taxon>
        <taxon>Pseudomonadati</taxon>
        <taxon>Bacteroidota</taxon>
        <taxon>Flavobacteriia</taxon>
        <taxon>Flavobacteriales</taxon>
        <taxon>Flavobacteriaceae</taxon>
        <taxon>Algibacter</taxon>
    </lineage>
</organism>
<dbReference type="eggNOG" id="COG2105">
    <property type="taxonomic scope" value="Bacteria"/>
</dbReference>
<keyword evidence="2" id="KW-0808">Transferase</keyword>
<dbReference type="OrthoDB" id="482277at2"/>
<dbReference type="GO" id="GO:0016740">
    <property type="term" value="F:transferase activity"/>
    <property type="evidence" value="ECO:0007669"/>
    <property type="project" value="UniProtKB-KW"/>
</dbReference>
<dbReference type="Proteomes" id="UP000184396">
    <property type="component" value="Unassembled WGS sequence"/>
</dbReference>
<evidence type="ECO:0000313" key="2">
    <source>
        <dbReference type="EMBL" id="SHI85955.1"/>
    </source>
</evidence>
<dbReference type="Pfam" id="PF06094">
    <property type="entry name" value="GGACT"/>
    <property type="match status" value="1"/>
</dbReference>
<dbReference type="SUPFAM" id="SSF110857">
    <property type="entry name" value="Gamma-glutamyl cyclotransferase-like"/>
    <property type="match status" value="1"/>
</dbReference>
<gene>
    <name evidence="2" type="ORF">SAMN05216261_2019</name>
</gene>
<keyword evidence="3" id="KW-1185">Reference proteome</keyword>
<evidence type="ECO:0000259" key="1">
    <source>
        <dbReference type="Pfam" id="PF06094"/>
    </source>
</evidence>
<dbReference type="RefSeq" id="WP_026009924.1">
    <property type="nucleotide sequence ID" value="NZ_ALIH01000002.1"/>
</dbReference>
<reference evidence="2 3" key="1">
    <citation type="submission" date="2016-11" db="EMBL/GenBank/DDBJ databases">
        <authorList>
            <person name="Jaros S."/>
            <person name="Januszkiewicz K."/>
            <person name="Wedrychowicz H."/>
        </authorList>
    </citation>
    <scope>NUCLEOTIDE SEQUENCE [LARGE SCALE GENOMIC DNA]</scope>
    <source>
        <strain evidence="2 3">CGMCC 1.12213</strain>
    </source>
</reference>
<evidence type="ECO:0000313" key="3">
    <source>
        <dbReference type="Proteomes" id="UP000184396"/>
    </source>
</evidence>
<dbReference type="STRING" id="1178825.SAMN05216261_2019"/>
<dbReference type="EMBL" id="FQYK01000004">
    <property type="protein sequence ID" value="SHI85955.1"/>
    <property type="molecule type" value="Genomic_DNA"/>
</dbReference>
<dbReference type="InterPro" id="IPR009288">
    <property type="entry name" value="AIG2-like_dom"/>
</dbReference>
<protein>
    <submittedName>
        <fullName evidence="2">Uncharacterized conserved protein YtfP, gamma-glutamylcyclotransferase (GGCT)/AIG2-like family</fullName>
    </submittedName>
</protein>
<sequence>MSCQYLFVYGTLQKEANNEMSIYLNKNSDIVGRASFQGKLYNVTWFPGAVLSNNKTDFVYGTIFKMNHSESVLDVLDGYEDFDANNPEFSLFKREIITATLQDGSKLKAWIYLYNQPINKLKEISSGDYLKEIKKK</sequence>
<dbReference type="Gene3D" id="3.10.490.10">
    <property type="entry name" value="Gamma-glutamyl cyclotransferase-like"/>
    <property type="match status" value="1"/>
</dbReference>
<dbReference type="InterPro" id="IPR013024">
    <property type="entry name" value="GGCT-like"/>
</dbReference>
<dbReference type="InterPro" id="IPR036568">
    <property type="entry name" value="GGCT-like_sf"/>
</dbReference>
<accession>A0A1M6EK91</accession>
<dbReference type="AlphaFoldDB" id="A0A1M6EK91"/>
<name>A0A1M6EK91_9FLAO</name>